<proteinExistence type="predicted"/>
<dbReference type="Gene3D" id="1.10.287.1060">
    <property type="entry name" value="ESAT-6-like"/>
    <property type="match status" value="1"/>
</dbReference>
<comment type="caution">
    <text evidence="1">The sequence shown here is derived from an EMBL/GenBank/DDBJ whole genome shotgun (WGS) entry which is preliminary data.</text>
</comment>
<name>A0A9X1NNS2_9ACTN</name>
<reference evidence="1" key="1">
    <citation type="submission" date="2021-11" db="EMBL/GenBank/DDBJ databases">
        <title>Streptomyces corallinus and Kineosporia corallina sp. nov., two new coral-derived marine actinobacteria.</title>
        <authorList>
            <person name="Buangrab K."/>
            <person name="Sutthacheep M."/>
            <person name="Yeemin T."/>
            <person name="Harunari E."/>
            <person name="Igarashi Y."/>
            <person name="Sripreechasak P."/>
            <person name="Kanchanasin P."/>
            <person name="Tanasupawat S."/>
            <person name="Phongsopitanun W."/>
        </authorList>
    </citation>
    <scope>NUCLEOTIDE SEQUENCE</scope>
    <source>
        <strain evidence="1">JCM 31032</strain>
    </source>
</reference>
<organism evidence="1 2">
    <name type="scientific">Kineosporia babensis</name>
    <dbReference type="NCBI Taxonomy" id="499548"/>
    <lineage>
        <taxon>Bacteria</taxon>
        <taxon>Bacillati</taxon>
        <taxon>Actinomycetota</taxon>
        <taxon>Actinomycetes</taxon>
        <taxon>Kineosporiales</taxon>
        <taxon>Kineosporiaceae</taxon>
        <taxon>Kineosporia</taxon>
    </lineage>
</organism>
<evidence type="ECO:0000313" key="2">
    <source>
        <dbReference type="Proteomes" id="UP001138997"/>
    </source>
</evidence>
<dbReference type="Pfam" id="PF06013">
    <property type="entry name" value="WXG100"/>
    <property type="match status" value="1"/>
</dbReference>
<dbReference type="EMBL" id="JAJOMB010000030">
    <property type="protein sequence ID" value="MCD5316521.1"/>
    <property type="molecule type" value="Genomic_DNA"/>
</dbReference>
<dbReference type="Proteomes" id="UP001138997">
    <property type="component" value="Unassembled WGS sequence"/>
</dbReference>
<dbReference type="RefSeq" id="WP_231449371.1">
    <property type="nucleotide sequence ID" value="NZ_JAJOMB010000030.1"/>
</dbReference>
<keyword evidence="2" id="KW-1185">Reference proteome</keyword>
<accession>A0A9X1NNS2</accession>
<dbReference type="SUPFAM" id="SSF140453">
    <property type="entry name" value="EsxAB dimer-like"/>
    <property type="match status" value="1"/>
</dbReference>
<protein>
    <submittedName>
        <fullName evidence="1">WXG100 family type VII secretion target</fullName>
    </submittedName>
</protein>
<dbReference type="InterPro" id="IPR010310">
    <property type="entry name" value="T7SS_ESAT-6-like"/>
</dbReference>
<dbReference type="InterPro" id="IPR036689">
    <property type="entry name" value="ESAT-6-like_sf"/>
</dbReference>
<evidence type="ECO:0000313" key="1">
    <source>
        <dbReference type="EMBL" id="MCD5316521.1"/>
    </source>
</evidence>
<sequence>MGIKVEYGELQTTSAQLNSGREEMIANLNRLKGLVDGLVASGFVTDQASGRFQQSYQQWNTGASNAIQGLEGMSTFLTQAIARHQQLDSELGSSAGA</sequence>
<dbReference type="AlphaFoldDB" id="A0A9X1NNS2"/>
<gene>
    <name evidence="1" type="ORF">LR394_37055</name>
</gene>